<dbReference type="Pfam" id="PF18985">
    <property type="entry name" value="DUF5718"/>
    <property type="match status" value="1"/>
</dbReference>
<organism evidence="1 2">
    <name type="scientific">Vibrio fluvialis</name>
    <dbReference type="NCBI Taxonomy" id="676"/>
    <lineage>
        <taxon>Bacteria</taxon>
        <taxon>Pseudomonadati</taxon>
        <taxon>Pseudomonadota</taxon>
        <taxon>Gammaproteobacteria</taxon>
        <taxon>Vibrionales</taxon>
        <taxon>Vibrionaceae</taxon>
        <taxon>Vibrio</taxon>
    </lineage>
</organism>
<name>A0AAX2LW07_VIBFL</name>
<protein>
    <submittedName>
        <fullName evidence="1">Uncharacterized protein</fullName>
    </submittedName>
</protein>
<evidence type="ECO:0000313" key="2">
    <source>
        <dbReference type="Proteomes" id="UP000254626"/>
    </source>
</evidence>
<proteinExistence type="predicted"/>
<comment type="caution">
    <text evidence="1">The sequence shown here is derived from an EMBL/GenBank/DDBJ whole genome shotgun (WGS) entry which is preliminary data.</text>
</comment>
<evidence type="ECO:0000313" key="1">
    <source>
        <dbReference type="EMBL" id="SUQ27433.1"/>
    </source>
</evidence>
<dbReference type="Proteomes" id="UP000254626">
    <property type="component" value="Unassembled WGS sequence"/>
</dbReference>
<dbReference type="RefSeq" id="WP_020430901.1">
    <property type="nucleotide sequence ID" value="NZ_CABLBX010000012.1"/>
</dbReference>
<gene>
    <name evidence="1" type="ORF">NCTC11327_04308</name>
</gene>
<accession>A0AAX2LW07</accession>
<dbReference type="GeneID" id="29383735"/>
<dbReference type="AlphaFoldDB" id="A0AAX2LW07"/>
<dbReference type="InterPro" id="IPR043776">
    <property type="entry name" value="DUF5718"/>
</dbReference>
<sequence length="284" mass="31598">MSPNSSKKVPLFGIGIAGNFAGHLQQTGEAKALQGDVDTSRPQALFPFYVTDASDEYLTVNPYSFDSVLLPNDPTARVQMEPEIALVVKVNYLGTTVIGLEPESMTLLNDLTHRNAVVSKLAEKKNWGLASKGIAKKAWPLTSFSAADGLGKYRFCSFHRRDGVWSACCHDVSLSDYSYCYEQLISWLIEQLNTQKNEGALHNLTKLIGEAGYPKRMLISLGSSRYTKYGEEHQLQSGDELCAVLYDSTRIDNPEIHSLIVEQTFDELLQQHIVLKQSVYARAE</sequence>
<dbReference type="EMBL" id="UHIP01000002">
    <property type="protein sequence ID" value="SUQ27433.1"/>
    <property type="molecule type" value="Genomic_DNA"/>
</dbReference>
<reference evidence="1 2" key="1">
    <citation type="submission" date="2018-06" db="EMBL/GenBank/DDBJ databases">
        <authorList>
            <consortium name="Pathogen Informatics"/>
            <person name="Doyle S."/>
        </authorList>
    </citation>
    <scope>NUCLEOTIDE SEQUENCE [LARGE SCALE GENOMIC DNA]</scope>
    <source>
        <strain evidence="1 2">NCTC11327</strain>
    </source>
</reference>